<evidence type="ECO:0000256" key="1">
    <source>
        <dbReference type="SAM" id="Phobius"/>
    </source>
</evidence>
<keyword evidence="1" id="KW-0812">Transmembrane</keyword>
<evidence type="ECO:0000313" key="2">
    <source>
        <dbReference type="EnsemblMetazoa" id="tetur05g01370.1"/>
    </source>
</evidence>
<accession>T1K453</accession>
<keyword evidence="3" id="KW-1185">Reference proteome</keyword>
<sequence length="77" mass="9297">MAGWKIEAGRVFLYIFFPVAMFALYNEPIIYEATVMKFRDYMIEREKLEREEKEVITKRLNRAALDDFLARRDVDDK</sequence>
<feature type="transmembrane region" description="Helical" evidence="1">
    <location>
        <begin position="12"/>
        <end position="31"/>
    </location>
</feature>
<organism evidence="2 3">
    <name type="scientific">Tetranychus urticae</name>
    <name type="common">Two-spotted spider mite</name>
    <dbReference type="NCBI Taxonomy" id="32264"/>
    <lineage>
        <taxon>Eukaryota</taxon>
        <taxon>Metazoa</taxon>
        <taxon>Ecdysozoa</taxon>
        <taxon>Arthropoda</taxon>
        <taxon>Chelicerata</taxon>
        <taxon>Arachnida</taxon>
        <taxon>Acari</taxon>
        <taxon>Acariformes</taxon>
        <taxon>Trombidiformes</taxon>
        <taxon>Prostigmata</taxon>
        <taxon>Eleutherengona</taxon>
        <taxon>Raphignathae</taxon>
        <taxon>Tetranychoidea</taxon>
        <taxon>Tetranychidae</taxon>
        <taxon>Tetranychus</taxon>
    </lineage>
</organism>
<proteinExistence type="predicted"/>
<reference evidence="2" key="2">
    <citation type="submission" date="2015-06" db="UniProtKB">
        <authorList>
            <consortium name="EnsemblMetazoa"/>
        </authorList>
    </citation>
    <scope>IDENTIFICATION</scope>
</reference>
<dbReference type="AlphaFoldDB" id="T1K453"/>
<dbReference type="InterPro" id="IPR018625">
    <property type="entry name" value="Pet100"/>
</dbReference>
<reference evidence="3" key="1">
    <citation type="submission" date="2011-08" db="EMBL/GenBank/DDBJ databases">
        <authorList>
            <person name="Rombauts S."/>
        </authorList>
    </citation>
    <scope>NUCLEOTIDE SEQUENCE</scope>
    <source>
        <strain evidence="3">London</strain>
    </source>
</reference>
<protein>
    <submittedName>
        <fullName evidence="2">Uncharacterized protein</fullName>
    </submittedName>
</protein>
<name>T1K453_TETUR</name>
<evidence type="ECO:0000313" key="3">
    <source>
        <dbReference type="Proteomes" id="UP000015104"/>
    </source>
</evidence>
<dbReference type="GO" id="GO:0005739">
    <property type="term" value="C:mitochondrion"/>
    <property type="evidence" value="ECO:0007669"/>
    <property type="project" value="InterPro"/>
</dbReference>
<dbReference type="Proteomes" id="UP000015104">
    <property type="component" value="Unassembled WGS sequence"/>
</dbReference>
<dbReference type="Pfam" id="PF09803">
    <property type="entry name" value="Pet100"/>
    <property type="match status" value="1"/>
</dbReference>
<keyword evidence="1" id="KW-0472">Membrane</keyword>
<dbReference type="EnsemblMetazoa" id="tetur05g01370.1">
    <property type="protein sequence ID" value="tetur05g01370.1"/>
    <property type="gene ID" value="tetur05g01370"/>
</dbReference>
<dbReference type="EMBL" id="CAEY01001565">
    <property type="status" value="NOT_ANNOTATED_CDS"/>
    <property type="molecule type" value="Genomic_DNA"/>
</dbReference>
<dbReference type="GO" id="GO:0033617">
    <property type="term" value="P:mitochondrial respiratory chain complex IV assembly"/>
    <property type="evidence" value="ECO:0007669"/>
    <property type="project" value="InterPro"/>
</dbReference>
<dbReference type="HOGENOM" id="CLU_2641314_0_0_1"/>
<keyword evidence="1" id="KW-1133">Transmembrane helix</keyword>